<dbReference type="OrthoDB" id="292964at2759"/>
<reference evidence="5 6" key="1">
    <citation type="journal article" date="2018" name="Front. Microbiol.">
        <title>Genome-Wide Analysis of Corynespora cassiicola Leaf Fall Disease Putative Effectors.</title>
        <authorList>
            <person name="Lopez D."/>
            <person name="Ribeiro S."/>
            <person name="Label P."/>
            <person name="Fumanal B."/>
            <person name="Venisse J.S."/>
            <person name="Kohler A."/>
            <person name="de Oliveira R.R."/>
            <person name="Labutti K."/>
            <person name="Lipzen A."/>
            <person name="Lail K."/>
            <person name="Bauer D."/>
            <person name="Ohm R.A."/>
            <person name="Barry K.W."/>
            <person name="Spatafora J."/>
            <person name="Grigoriev I.V."/>
            <person name="Martin F.M."/>
            <person name="Pujade-Renaud V."/>
        </authorList>
    </citation>
    <scope>NUCLEOTIDE SEQUENCE [LARGE SCALE GENOMIC DNA]</scope>
    <source>
        <strain evidence="5 6">Philippines</strain>
    </source>
</reference>
<feature type="domain" description="Rhodanese" evidence="3">
    <location>
        <begin position="420"/>
        <end position="440"/>
    </location>
</feature>
<dbReference type="InterPro" id="IPR001763">
    <property type="entry name" value="Rhodanese-like_dom"/>
</dbReference>
<dbReference type="Pfam" id="PF00581">
    <property type="entry name" value="Rhodanese"/>
    <property type="match status" value="1"/>
</dbReference>
<feature type="region of interest" description="Disordered" evidence="2">
    <location>
        <begin position="1"/>
        <end position="51"/>
    </location>
</feature>
<feature type="compositionally biased region" description="Polar residues" evidence="2">
    <location>
        <begin position="269"/>
        <end position="280"/>
    </location>
</feature>
<dbReference type="PROSITE" id="PS50206">
    <property type="entry name" value="RHODANESE_3"/>
    <property type="match status" value="1"/>
</dbReference>
<dbReference type="GO" id="GO:0004843">
    <property type="term" value="F:cysteine-type deubiquitinase activity"/>
    <property type="evidence" value="ECO:0007669"/>
    <property type="project" value="InterPro"/>
</dbReference>
<dbReference type="STRING" id="1448308.A0A2T2PC23"/>
<feature type="compositionally biased region" description="Pro residues" evidence="2">
    <location>
        <begin position="1"/>
        <end position="12"/>
    </location>
</feature>
<feature type="compositionally biased region" description="Low complexity" evidence="2">
    <location>
        <begin position="363"/>
        <end position="373"/>
    </location>
</feature>
<feature type="region of interest" description="Disordered" evidence="2">
    <location>
        <begin position="589"/>
        <end position="623"/>
    </location>
</feature>
<evidence type="ECO:0000259" key="4">
    <source>
        <dbReference type="PROSITE" id="PS50235"/>
    </source>
</evidence>
<protein>
    <submittedName>
        <fullName evidence="5">Cysteine proteinase</fullName>
    </submittedName>
</protein>
<organism evidence="5 6">
    <name type="scientific">Corynespora cassiicola Philippines</name>
    <dbReference type="NCBI Taxonomy" id="1448308"/>
    <lineage>
        <taxon>Eukaryota</taxon>
        <taxon>Fungi</taxon>
        <taxon>Dikarya</taxon>
        <taxon>Ascomycota</taxon>
        <taxon>Pezizomycotina</taxon>
        <taxon>Dothideomycetes</taxon>
        <taxon>Pleosporomycetidae</taxon>
        <taxon>Pleosporales</taxon>
        <taxon>Corynesporascaceae</taxon>
        <taxon>Corynespora</taxon>
    </lineage>
</organism>
<dbReference type="InterPro" id="IPR036873">
    <property type="entry name" value="Rhodanese-like_dom_sf"/>
</dbReference>
<feature type="domain" description="USP" evidence="4">
    <location>
        <begin position="713"/>
        <end position="1087"/>
    </location>
</feature>
<dbReference type="Gene3D" id="3.40.250.10">
    <property type="entry name" value="Rhodanese-like domain"/>
    <property type="match status" value="1"/>
</dbReference>
<feature type="region of interest" description="Disordered" evidence="2">
    <location>
        <begin position="269"/>
        <end position="373"/>
    </location>
</feature>
<evidence type="ECO:0000256" key="2">
    <source>
        <dbReference type="SAM" id="MobiDB-lite"/>
    </source>
</evidence>
<dbReference type="InterPro" id="IPR001394">
    <property type="entry name" value="Peptidase_C19_UCH"/>
</dbReference>
<accession>A0A2T2PC23</accession>
<dbReference type="InterPro" id="IPR038765">
    <property type="entry name" value="Papain-like_cys_pep_sf"/>
</dbReference>
<feature type="compositionally biased region" description="Polar residues" evidence="2">
    <location>
        <begin position="168"/>
        <end position="187"/>
    </location>
</feature>
<proteinExistence type="inferred from homology"/>
<comment type="similarity">
    <text evidence="1">Belongs to the peptidase C19 family.</text>
</comment>
<dbReference type="Gene3D" id="3.90.70.10">
    <property type="entry name" value="Cysteine proteinases"/>
    <property type="match status" value="1"/>
</dbReference>
<dbReference type="FunFam" id="3.90.70.10:FF:000125">
    <property type="entry name" value="Ubiquitin C-terminal hydrolase, putative"/>
    <property type="match status" value="1"/>
</dbReference>
<evidence type="ECO:0000313" key="5">
    <source>
        <dbReference type="EMBL" id="PSN75185.1"/>
    </source>
</evidence>
<keyword evidence="6" id="KW-1185">Reference proteome</keyword>
<dbReference type="GO" id="GO:0016579">
    <property type="term" value="P:protein deubiquitination"/>
    <property type="evidence" value="ECO:0007669"/>
    <property type="project" value="InterPro"/>
</dbReference>
<gene>
    <name evidence="5" type="ORF">BS50DRAFT_34229</name>
</gene>
<dbReference type="SUPFAM" id="SSF52821">
    <property type="entry name" value="Rhodanese/Cell cycle control phosphatase"/>
    <property type="match status" value="1"/>
</dbReference>
<dbReference type="InterPro" id="IPR050185">
    <property type="entry name" value="Ub_carboxyl-term_hydrolase"/>
</dbReference>
<feature type="compositionally biased region" description="Polar residues" evidence="2">
    <location>
        <begin position="332"/>
        <end position="354"/>
    </location>
</feature>
<dbReference type="Pfam" id="PF00443">
    <property type="entry name" value="UCH"/>
    <property type="match status" value="1"/>
</dbReference>
<feature type="region of interest" description="Disordered" evidence="2">
    <location>
        <begin position="158"/>
        <end position="250"/>
    </location>
</feature>
<evidence type="ECO:0000259" key="3">
    <source>
        <dbReference type="PROSITE" id="PS50206"/>
    </source>
</evidence>
<feature type="region of interest" description="Disordered" evidence="2">
    <location>
        <begin position="646"/>
        <end position="677"/>
    </location>
</feature>
<dbReference type="SUPFAM" id="SSF54001">
    <property type="entry name" value="Cysteine proteinases"/>
    <property type="match status" value="1"/>
</dbReference>
<evidence type="ECO:0000256" key="1">
    <source>
        <dbReference type="ARBA" id="ARBA00009085"/>
    </source>
</evidence>
<dbReference type="AlphaFoldDB" id="A0A2T2PC23"/>
<name>A0A2T2PC23_CORCC</name>
<dbReference type="PANTHER" id="PTHR21646:SF23">
    <property type="entry name" value="UBIQUITIN CARBOXYL-TERMINAL HYDROLASE USP2"/>
    <property type="match status" value="1"/>
</dbReference>
<dbReference type="Proteomes" id="UP000240883">
    <property type="component" value="Unassembled WGS sequence"/>
</dbReference>
<evidence type="ECO:0000313" key="6">
    <source>
        <dbReference type="Proteomes" id="UP000240883"/>
    </source>
</evidence>
<dbReference type="PANTHER" id="PTHR21646">
    <property type="entry name" value="UBIQUITIN CARBOXYL-TERMINAL HYDROLASE"/>
    <property type="match status" value="1"/>
</dbReference>
<dbReference type="PROSITE" id="PS50235">
    <property type="entry name" value="USP_3"/>
    <property type="match status" value="1"/>
</dbReference>
<feature type="compositionally biased region" description="Pro residues" evidence="2">
    <location>
        <begin position="650"/>
        <end position="673"/>
    </location>
</feature>
<dbReference type="InterPro" id="IPR028889">
    <property type="entry name" value="USP"/>
</dbReference>
<dbReference type="EMBL" id="KZ678128">
    <property type="protein sequence ID" value="PSN75185.1"/>
    <property type="molecule type" value="Genomic_DNA"/>
</dbReference>
<feature type="compositionally biased region" description="Basic and acidic residues" evidence="2">
    <location>
        <begin position="597"/>
        <end position="613"/>
    </location>
</feature>
<feature type="compositionally biased region" description="Gly residues" evidence="2">
    <location>
        <begin position="25"/>
        <end position="35"/>
    </location>
</feature>
<dbReference type="CDD" id="cd02674">
    <property type="entry name" value="Peptidase_C19R"/>
    <property type="match status" value="1"/>
</dbReference>
<sequence length="1093" mass="122623">MSAAAPLPPPGHAPGNAMNGMNGFPHGGAPVGSGSNGAADSRGSGGSFPPIAEISASASEKVNEMRRYPIGKLLETGKYHFNQARISLSNRAPAPAAYWEFLVAYQLVVDAIPRHPDYYDKIDQSRSHMHRDFKELLKDVRTNEERFLRIKEIITSDNRRNGGRHTPTRSVGSIDTFRSTNSSSAGSRLSMIRPRDDELMLPDVPTAAPSERASPTSVPDSPRRKPPVQPKPQSLHGRAVHQSNSSVNGIGANDLAERFAKLRGTAAPINTSANSSTQDLSVKMPSPSEYQSSSRPMGPREMPFNPAHAPPHPPKLPLNTQLAASLPKEPSPTYSPARNLSLPASINPPRSTARSMVGTGGRNNSLAASSSASNYAPNGTADSYFPQQPSVHESVMARRGSVSKPVELQITAEKLYDYIRMYNVLLIDVRNREEFDSGHIFVRSIMCIEPTALQDGISAEQLQDRLVLSPDEEQAMYDQRNDYDLVVYYDESTKTNAFLDKHNRNERELALKRLFDTMYEFNTEKPLKRPPIFLMGGIDAWADLVGTQALKMSSTSTIVAGQKKVGRPSRRNAVIARPNLQPRRRREYVEMDPEEEQQWREEARRGRSVLEKPEEYEEDEPASPMYRTTEEFLRRFPDVELEQQSMMYAPPRPPPPAQYASPIPPAPSRPAPSVPRVSYSGVHERQATPQSRANHPPAYVSTGPYGHIRLHRTGLVNFGVTCYMNSVIQCLSANTTLTNMFLTDRYVRDLQKDNWKGTKGILPEAYATLLSNLYKGDIPAVRPMTLRKVCGHFNSVWAIDEQQDAKEFLEFVLDYLHEDLNITWNKPPLKPLTESEEQFRERLPRQYAAKVEWGRYQHRDFSKIGDLFAGQHASTLQCQTCGTTSTTFEAFWSISVEIPQDRSCDLRDCLRSYCSAERLTGEDFWRCPQCKKEREAVKKITITRAPETLVVHFKRFSAGRGQSARKIRTPIEFPLQGLDLGPFMEPPITPEQEAQVMQTSRDGAAQIVGLKTDPAMNGPFIYNAYAVIWHMGATLGSGHYVAMVKDKSRKCWRQYNDQQITDFEPANLAPQNRLQNEKAYVVFYERERIAEGV</sequence>